<dbReference type="InterPro" id="IPR047172">
    <property type="entry name" value="Ajuba-like"/>
</dbReference>
<keyword evidence="4 5" id="KW-0440">LIM domain</keyword>
<dbReference type="PANTHER" id="PTHR24219">
    <property type="entry name" value="LIM DOMAIN-CONTAINING PROTEIN JUB"/>
    <property type="match status" value="1"/>
</dbReference>
<dbReference type="AlphaFoldDB" id="A0A7M7H1U9"/>
<dbReference type="InterPro" id="IPR001781">
    <property type="entry name" value="Znf_LIM"/>
</dbReference>
<feature type="compositionally biased region" description="Basic and acidic residues" evidence="6">
    <location>
        <begin position="137"/>
        <end position="147"/>
    </location>
</feature>
<keyword evidence="9" id="KW-1185">Reference proteome</keyword>
<dbReference type="InterPro" id="IPR047248">
    <property type="entry name" value="Ajuba-like_LIM3"/>
</dbReference>
<dbReference type="GO" id="GO:0000932">
    <property type="term" value="C:P-body"/>
    <property type="evidence" value="ECO:0007669"/>
    <property type="project" value="TreeGrafter"/>
</dbReference>
<name>A0A7M7H1U9_NASVI</name>
<dbReference type="InterPro" id="IPR047245">
    <property type="entry name" value="Ajuba-like_LIM1"/>
</dbReference>
<dbReference type="Pfam" id="PF00412">
    <property type="entry name" value="LIM"/>
    <property type="match status" value="3"/>
</dbReference>
<keyword evidence="1 5" id="KW-0479">Metal-binding</keyword>
<dbReference type="RefSeq" id="XP_008202595.1">
    <property type="nucleotide sequence ID" value="XM_008204373.3"/>
</dbReference>
<dbReference type="OrthoDB" id="25414at2759"/>
<proteinExistence type="predicted"/>
<dbReference type="CDD" id="cd09438">
    <property type="entry name" value="LIM3_Ajuba_like"/>
    <property type="match status" value="1"/>
</dbReference>
<feature type="compositionally biased region" description="Polar residues" evidence="6">
    <location>
        <begin position="477"/>
        <end position="497"/>
    </location>
</feature>
<dbReference type="PANTHER" id="PTHR24219:SF4">
    <property type="entry name" value="LIM DOMAIN-CONTAINING PROTEIN JUB"/>
    <property type="match status" value="1"/>
</dbReference>
<feature type="region of interest" description="Disordered" evidence="6">
    <location>
        <begin position="314"/>
        <end position="342"/>
    </location>
</feature>
<feature type="region of interest" description="Disordered" evidence="6">
    <location>
        <begin position="561"/>
        <end position="580"/>
    </location>
</feature>
<dbReference type="PROSITE" id="PS50023">
    <property type="entry name" value="LIM_DOMAIN_2"/>
    <property type="match status" value="3"/>
</dbReference>
<dbReference type="InterPro" id="IPR047247">
    <property type="entry name" value="Ajuba-like_LIM2"/>
</dbReference>
<evidence type="ECO:0000313" key="9">
    <source>
        <dbReference type="Proteomes" id="UP000002358"/>
    </source>
</evidence>
<evidence type="ECO:0000256" key="6">
    <source>
        <dbReference type="SAM" id="MobiDB-lite"/>
    </source>
</evidence>
<dbReference type="FunFam" id="2.10.110.10:FF:000037">
    <property type="entry name" value="LIM domain-containing protein 1"/>
    <property type="match status" value="1"/>
</dbReference>
<dbReference type="SMART" id="SM00132">
    <property type="entry name" value="LIM"/>
    <property type="match status" value="3"/>
</dbReference>
<dbReference type="GO" id="GO:0005634">
    <property type="term" value="C:nucleus"/>
    <property type="evidence" value="ECO:0007669"/>
    <property type="project" value="TreeGrafter"/>
</dbReference>
<evidence type="ECO:0000256" key="5">
    <source>
        <dbReference type="PROSITE-ProRule" id="PRU00125"/>
    </source>
</evidence>
<feature type="compositionally biased region" description="Polar residues" evidence="6">
    <location>
        <begin position="440"/>
        <end position="454"/>
    </location>
</feature>
<dbReference type="GO" id="GO:0005912">
    <property type="term" value="C:adherens junction"/>
    <property type="evidence" value="ECO:0007669"/>
    <property type="project" value="TreeGrafter"/>
</dbReference>
<feature type="compositionally biased region" description="Polar residues" evidence="6">
    <location>
        <begin position="423"/>
        <end position="432"/>
    </location>
</feature>
<keyword evidence="2" id="KW-0677">Repeat</keyword>
<dbReference type="GeneID" id="100119682"/>
<dbReference type="GO" id="GO:0001666">
    <property type="term" value="P:response to hypoxia"/>
    <property type="evidence" value="ECO:0007669"/>
    <property type="project" value="TreeGrafter"/>
</dbReference>
<dbReference type="Proteomes" id="UP000002358">
    <property type="component" value="Chromosome 5"/>
</dbReference>
<evidence type="ECO:0000256" key="1">
    <source>
        <dbReference type="ARBA" id="ARBA00022723"/>
    </source>
</evidence>
<dbReference type="InParanoid" id="A0A7M7H1U9"/>
<dbReference type="GO" id="GO:0003714">
    <property type="term" value="F:transcription corepressor activity"/>
    <property type="evidence" value="ECO:0007669"/>
    <property type="project" value="TreeGrafter"/>
</dbReference>
<protein>
    <recommendedName>
        <fullName evidence="7">LIM zinc-binding domain-containing protein</fullName>
    </recommendedName>
</protein>
<dbReference type="GO" id="GO:0005667">
    <property type="term" value="C:transcription regulator complex"/>
    <property type="evidence" value="ECO:0007669"/>
    <property type="project" value="TreeGrafter"/>
</dbReference>
<sequence length="887" mass="99548">MVQSAGCSDNSLPMCDSADSSLIQKLSYLRFEDDNNGRISSSRPEPQMPVPRSVGAIESFIQPDNHRAALPNTEYKIYERENIIASSRFATPKPVEQIDEHHQHLHGQDKKQSPVYENIEYYPQHGQTTYPPYYHPVDSRRSSRDSPRTSISSEQFDGGFKQLCMGPSDGGMGHLKKAQPQVPTSSRYQSASPAKELPPYEAPPVYENIQDVHYSETNKNKTRPQPQVPANYYNSMNINGGDYVVMTGKVPPQGLKATSYVPQKFDRSQNYDNIFQRSYDPNLCNKYLSTSLEQQNNKSTYVPPSELQQAKNFAYEQQQQQQSHQQHHSQQQQQQPSQQQQYVPRTNLSYHNEATSVRYTPEPQYQHYRGATIDGPTQHHHYRQDTVPTTKQYIDQASMGSNTANNPTYYNDVQSRSLPAYNQPRSGDSLSRNAHCYSPSRISQQNDRNCQPQHSENHPEPEPRVSNHYASVHPNERSYSSSPSGERNLSHDSANTEQIRKAPAPQYASNYPQPAAPQSPKISYPQTAQISNSQEAVLYSPKREANSENPMRGQVQPAVTSAATSGGPEVPSTSGIQGPRITSLPPGVTSGVAGPVVLNDGVPMLQKHVELDSEPRVNPPIKPTLGKGLLPYNVTPPRPSGPTEAERKIEELTRQLEEEMEKQEEEGEYFGICHTCREKVTGAGQACQAMGNLYHTNCFICCSCGRALRGKAFYNVDGRVYCEEDYLYSGFQQTAEKCAICGHLIMEMILQAMGKSYHPGCFRCCVCNECLDGVPFTVDIDNKIYCVNDYHRMFAPKCASCGKGITPVEVNDIEGTEETVRVVSMDKDFHVDCYVCEECGMQLTDEPDKRCYPLDGRLMCRTCHIRSISHIPSRHPQPVSASYQFMG</sequence>
<feature type="compositionally biased region" description="Basic and acidic residues" evidence="6">
    <location>
        <begin position="455"/>
        <end position="465"/>
    </location>
</feature>
<feature type="region of interest" description="Disordered" evidence="6">
    <location>
        <begin position="398"/>
        <end position="530"/>
    </location>
</feature>
<feature type="compositionally biased region" description="Polar residues" evidence="6">
    <location>
        <begin position="398"/>
        <end position="417"/>
    </location>
</feature>
<feature type="region of interest" description="Disordered" evidence="6">
    <location>
        <begin position="614"/>
        <end position="646"/>
    </location>
</feature>
<feature type="domain" description="LIM zinc-binding" evidence="7">
    <location>
        <begin position="671"/>
        <end position="732"/>
    </location>
</feature>
<dbReference type="CDD" id="cd09352">
    <property type="entry name" value="LIM1_Ajuba_like"/>
    <property type="match status" value="1"/>
</dbReference>
<evidence type="ECO:0000259" key="7">
    <source>
        <dbReference type="PROSITE" id="PS50023"/>
    </source>
</evidence>
<dbReference type="EnsemblMetazoa" id="XM_008204373">
    <property type="protein sequence ID" value="XP_008202595"/>
    <property type="gene ID" value="LOC100119682"/>
</dbReference>
<feature type="compositionally biased region" description="Polar residues" evidence="6">
    <location>
        <begin position="520"/>
        <end position="530"/>
    </location>
</feature>
<feature type="domain" description="LIM zinc-binding" evidence="7">
    <location>
        <begin position="736"/>
        <end position="796"/>
    </location>
</feature>
<dbReference type="FunFam" id="2.10.110.10:FF:000028">
    <property type="entry name" value="LIM domain-containing protein 1"/>
    <property type="match status" value="1"/>
</dbReference>
<dbReference type="GO" id="GO:0007010">
    <property type="term" value="P:cytoskeleton organization"/>
    <property type="evidence" value="ECO:0007669"/>
    <property type="project" value="TreeGrafter"/>
</dbReference>
<dbReference type="CTD" id="32351"/>
<dbReference type="CDD" id="cd09355">
    <property type="entry name" value="LIM2_Ajuba_like"/>
    <property type="match status" value="1"/>
</dbReference>
<dbReference type="GO" id="GO:0046872">
    <property type="term" value="F:metal ion binding"/>
    <property type="evidence" value="ECO:0007669"/>
    <property type="project" value="UniProtKB-KW"/>
</dbReference>
<feature type="compositionally biased region" description="Low complexity" evidence="6">
    <location>
        <begin position="317"/>
        <end position="341"/>
    </location>
</feature>
<feature type="compositionally biased region" description="Polar residues" evidence="6">
    <location>
        <begin position="181"/>
        <end position="192"/>
    </location>
</feature>
<dbReference type="GO" id="GO:0035331">
    <property type="term" value="P:negative regulation of hippo signaling"/>
    <property type="evidence" value="ECO:0007669"/>
    <property type="project" value="TreeGrafter"/>
</dbReference>
<evidence type="ECO:0000256" key="4">
    <source>
        <dbReference type="ARBA" id="ARBA00023038"/>
    </source>
</evidence>
<evidence type="ECO:0000256" key="2">
    <source>
        <dbReference type="ARBA" id="ARBA00022737"/>
    </source>
</evidence>
<keyword evidence="3 5" id="KW-0862">Zinc</keyword>
<dbReference type="SUPFAM" id="SSF57716">
    <property type="entry name" value="Glucocorticoid receptor-like (DNA-binding domain)"/>
    <property type="match status" value="2"/>
</dbReference>
<dbReference type="KEGG" id="nvi:100119682"/>
<accession>A0A7M7H1U9</accession>
<organism evidence="8 9">
    <name type="scientific">Nasonia vitripennis</name>
    <name type="common">Parasitic wasp</name>
    <dbReference type="NCBI Taxonomy" id="7425"/>
    <lineage>
        <taxon>Eukaryota</taxon>
        <taxon>Metazoa</taxon>
        <taxon>Ecdysozoa</taxon>
        <taxon>Arthropoda</taxon>
        <taxon>Hexapoda</taxon>
        <taxon>Insecta</taxon>
        <taxon>Pterygota</taxon>
        <taxon>Neoptera</taxon>
        <taxon>Endopterygota</taxon>
        <taxon>Hymenoptera</taxon>
        <taxon>Apocrita</taxon>
        <taxon>Proctotrupomorpha</taxon>
        <taxon>Chalcidoidea</taxon>
        <taxon>Pteromalidae</taxon>
        <taxon>Pteromalinae</taxon>
        <taxon>Nasonia</taxon>
    </lineage>
</organism>
<dbReference type="FunCoup" id="A0A7M7H1U9">
    <property type="interactions" value="68"/>
</dbReference>
<feature type="domain" description="LIM zinc-binding" evidence="7">
    <location>
        <begin position="797"/>
        <end position="870"/>
    </location>
</feature>
<evidence type="ECO:0000313" key="8">
    <source>
        <dbReference type="EnsemblMetazoa" id="XP_008202595"/>
    </source>
</evidence>
<reference evidence="8" key="1">
    <citation type="submission" date="2021-01" db="UniProtKB">
        <authorList>
            <consortium name="EnsemblMetazoa"/>
        </authorList>
    </citation>
    <scope>IDENTIFICATION</scope>
</reference>
<feature type="region of interest" description="Disordered" evidence="6">
    <location>
        <begin position="126"/>
        <end position="202"/>
    </location>
</feature>
<dbReference type="Gene3D" id="2.10.110.10">
    <property type="entry name" value="Cysteine Rich Protein"/>
    <property type="match status" value="3"/>
</dbReference>
<evidence type="ECO:0000256" key="3">
    <source>
        <dbReference type="ARBA" id="ARBA00022833"/>
    </source>
</evidence>